<dbReference type="GO" id="GO:0003677">
    <property type="term" value="F:DNA binding"/>
    <property type="evidence" value="ECO:0007669"/>
    <property type="project" value="UniProtKB-KW"/>
</dbReference>
<keyword evidence="2" id="KW-0238">DNA-binding</keyword>
<dbReference type="Proteomes" id="UP000020595">
    <property type="component" value="Unassembled WGS sequence"/>
</dbReference>
<reference evidence="5 6" key="1">
    <citation type="submission" date="2014-02" db="EMBL/GenBank/DDBJ databases">
        <title>Comparative genomics and transcriptomics to identify genetic mechanisms underlying the emergence of carbapenem resistant Acinetobacter baumannii (CRAb).</title>
        <authorList>
            <person name="Harris A.D."/>
            <person name="Johnson K.J."/>
            <person name="George J."/>
            <person name="Shefchek K."/>
            <person name="Daugherty S.C."/>
            <person name="Parankush S."/>
            <person name="Sadzewicz L."/>
            <person name="Tallon L."/>
            <person name="Sengamalay N."/>
            <person name="Hazen T.H."/>
            <person name="Rasko D.A."/>
        </authorList>
    </citation>
    <scope>NUCLEOTIDE SEQUENCE [LARGE SCALE GENOMIC DNA]</scope>
    <source>
        <strain evidence="5 6">1295743</strain>
    </source>
</reference>
<organism evidence="5 6">
    <name type="scientific">Acinetobacter baumannii (strain 1295743)</name>
    <dbReference type="NCBI Taxonomy" id="1310613"/>
    <lineage>
        <taxon>Bacteria</taxon>
        <taxon>Pseudomonadati</taxon>
        <taxon>Pseudomonadota</taxon>
        <taxon>Gammaproteobacteria</taxon>
        <taxon>Moraxellales</taxon>
        <taxon>Moraxellaceae</taxon>
        <taxon>Acinetobacter</taxon>
        <taxon>Acinetobacter calcoaceticus/baumannii complex</taxon>
    </lineage>
</organism>
<dbReference type="InterPro" id="IPR005143">
    <property type="entry name" value="TF_LuxR_autoind-bd_dom"/>
</dbReference>
<dbReference type="AlphaFoldDB" id="A0A009HQ29"/>
<evidence type="ECO:0000256" key="2">
    <source>
        <dbReference type="ARBA" id="ARBA00023125"/>
    </source>
</evidence>
<dbReference type="InterPro" id="IPR036693">
    <property type="entry name" value="TF_LuxR_autoind-bd_dom_sf"/>
</dbReference>
<dbReference type="PROSITE" id="PS00622">
    <property type="entry name" value="HTH_LUXR_1"/>
    <property type="match status" value="1"/>
</dbReference>
<dbReference type="Pfam" id="PF03472">
    <property type="entry name" value="Autoind_bind"/>
    <property type="match status" value="1"/>
</dbReference>
<sequence>MESWQEDLLSAFLVVKNEYQLFEIVKSTASRLGFDYCAYGMQSPLSIAEPKTIMLNNYPEAWQKRYVERQYVKIDPTVQHCMVSLQPLVWSSQSAKTQAEKDFWEEARSYGLNVGWAQSSRDFIGTRGMLTLARSNDQLSEKEQKAQYTNMYWLTQTVHSSIAKIVNDVEFAKFNLYLTNREKEALRWTAEGKTSAEIAQILGVTERTVNFHLSNSMQKLNVNNKISAAIRAVMLGLL</sequence>
<dbReference type="PATRIC" id="fig|1310613.3.peg.2437"/>
<gene>
    <name evidence="5" type="ORF">J512_2532</name>
</gene>
<dbReference type="PROSITE" id="PS50043">
    <property type="entry name" value="HTH_LUXR_2"/>
    <property type="match status" value="1"/>
</dbReference>
<name>A0A009HQ29_ACIB9</name>
<feature type="domain" description="HTH luxR-type" evidence="4">
    <location>
        <begin position="171"/>
        <end position="236"/>
    </location>
</feature>
<proteinExistence type="predicted"/>
<accession>A0A009HQ29</accession>
<dbReference type="PANTHER" id="PTHR44688:SF16">
    <property type="entry name" value="DNA-BINDING TRANSCRIPTIONAL ACTIVATOR DEVR_DOSR"/>
    <property type="match status" value="1"/>
</dbReference>
<evidence type="ECO:0000313" key="5">
    <source>
        <dbReference type="EMBL" id="EXB05120.1"/>
    </source>
</evidence>
<dbReference type="SUPFAM" id="SSF46894">
    <property type="entry name" value="C-terminal effector domain of the bipartite response regulators"/>
    <property type="match status" value="1"/>
</dbReference>
<dbReference type="Gene3D" id="1.10.10.10">
    <property type="entry name" value="Winged helix-like DNA-binding domain superfamily/Winged helix DNA-binding domain"/>
    <property type="match status" value="1"/>
</dbReference>
<dbReference type="SUPFAM" id="SSF75516">
    <property type="entry name" value="Pheromone-binding domain of LuxR-like quorum-sensing transcription factors"/>
    <property type="match status" value="1"/>
</dbReference>
<comment type="caution">
    <text evidence="5">The sequence shown here is derived from an EMBL/GenBank/DDBJ whole genome shotgun (WGS) entry which is preliminary data.</text>
</comment>
<dbReference type="PRINTS" id="PR00038">
    <property type="entry name" value="HTHLUXR"/>
</dbReference>
<dbReference type="InterPro" id="IPR000792">
    <property type="entry name" value="Tscrpt_reg_LuxR_C"/>
</dbReference>
<dbReference type="Gene3D" id="3.30.450.80">
    <property type="entry name" value="Transcription factor LuxR-like, autoinducer-binding domain"/>
    <property type="match status" value="1"/>
</dbReference>
<dbReference type="Pfam" id="PF00196">
    <property type="entry name" value="GerE"/>
    <property type="match status" value="1"/>
</dbReference>
<dbReference type="InterPro" id="IPR016032">
    <property type="entry name" value="Sig_transdc_resp-reg_C-effctor"/>
</dbReference>
<evidence type="ECO:0000313" key="6">
    <source>
        <dbReference type="Proteomes" id="UP000020595"/>
    </source>
</evidence>
<keyword evidence="3" id="KW-0804">Transcription</keyword>
<dbReference type="RefSeq" id="WP_000446790.1">
    <property type="nucleotide sequence ID" value="NZ_JEWH01000032.1"/>
</dbReference>
<keyword evidence="1" id="KW-0805">Transcription regulation</keyword>
<evidence type="ECO:0000256" key="1">
    <source>
        <dbReference type="ARBA" id="ARBA00023015"/>
    </source>
</evidence>
<dbReference type="EMBL" id="JEWH01000032">
    <property type="protein sequence ID" value="EXB05120.1"/>
    <property type="molecule type" value="Genomic_DNA"/>
</dbReference>
<dbReference type="CDD" id="cd06170">
    <property type="entry name" value="LuxR_C_like"/>
    <property type="match status" value="1"/>
</dbReference>
<dbReference type="GO" id="GO:0006355">
    <property type="term" value="P:regulation of DNA-templated transcription"/>
    <property type="evidence" value="ECO:0007669"/>
    <property type="project" value="InterPro"/>
</dbReference>
<dbReference type="InterPro" id="IPR036388">
    <property type="entry name" value="WH-like_DNA-bd_sf"/>
</dbReference>
<evidence type="ECO:0000256" key="3">
    <source>
        <dbReference type="ARBA" id="ARBA00023163"/>
    </source>
</evidence>
<evidence type="ECO:0000259" key="4">
    <source>
        <dbReference type="PROSITE" id="PS50043"/>
    </source>
</evidence>
<dbReference type="SMR" id="A0A009HQ29"/>
<protein>
    <submittedName>
        <fullName evidence="5">Bacterial regulatory s, luxR family protein</fullName>
    </submittedName>
</protein>
<dbReference type="PANTHER" id="PTHR44688">
    <property type="entry name" value="DNA-BINDING TRANSCRIPTIONAL ACTIVATOR DEVR_DOSR"/>
    <property type="match status" value="1"/>
</dbReference>
<dbReference type="SMART" id="SM00421">
    <property type="entry name" value="HTH_LUXR"/>
    <property type="match status" value="1"/>
</dbReference>